<dbReference type="AlphaFoldDB" id="A0A315A018"/>
<dbReference type="Proteomes" id="UP000250321">
    <property type="component" value="Unassembled WGS sequence"/>
</dbReference>
<accession>A0A315A018</accession>
<reference evidence="1 2" key="1">
    <citation type="submission" date="2018-02" db="EMBL/GenBank/DDBJ databases">
        <title>Draft genome of wild Prunus yedoensis var. nudiflora.</title>
        <authorList>
            <person name="Baek S."/>
            <person name="Kim J.-H."/>
            <person name="Choi K."/>
            <person name="Kim G.-B."/>
            <person name="Cho A."/>
            <person name="Jang H."/>
            <person name="Shin C.-H."/>
            <person name="Yu H.-J."/>
            <person name="Mun J.-H."/>
        </authorList>
    </citation>
    <scope>NUCLEOTIDE SEQUENCE [LARGE SCALE GENOMIC DNA]</scope>
    <source>
        <strain evidence="2">cv. Jeju island</strain>
        <tissue evidence="1">Leaf</tissue>
    </source>
</reference>
<dbReference type="EMBL" id="PJQY01000861">
    <property type="protein sequence ID" value="PQQ07396.1"/>
    <property type="molecule type" value="Genomic_DNA"/>
</dbReference>
<protein>
    <submittedName>
        <fullName evidence="1">Uncharacterized protein</fullName>
    </submittedName>
</protein>
<name>A0A315A018_PRUYE</name>
<evidence type="ECO:0000313" key="2">
    <source>
        <dbReference type="Proteomes" id="UP000250321"/>
    </source>
</evidence>
<comment type="caution">
    <text evidence="1">The sequence shown here is derived from an EMBL/GenBank/DDBJ whole genome shotgun (WGS) entry which is preliminary data.</text>
</comment>
<gene>
    <name evidence="1" type="ORF">Pyn_32144</name>
</gene>
<organism evidence="1 2">
    <name type="scientific">Prunus yedoensis var. nudiflora</name>
    <dbReference type="NCBI Taxonomy" id="2094558"/>
    <lineage>
        <taxon>Eukaryota</taxon>
        <taxon>Viridiplantae</taxon>
        <taxon>Streptophyta</taxon>
        <taxon>Embryophyta</taxon>
        <taxon>Tracheophyta</taxon>
        <taxon>Spermatophyta</taxon>
        <taxon>Magnoliopsida</taxon>
        <taxon>eudicotyledons</taxon>
        <taxon>Gunneridae</taxon>
        <taxon>Pentapetalae</taxon>
        <taxon>rosids</taxon>
        <taxon>fabids</taxon>
        <taxon>Rosales</taxon>
        <taxon>Rosaceae</taxon>
        <taxon>Amygdaloideae</taxon>
        <taxon>Amygdaleae</taxon>
        <taxon>Prunus</taxon>
    </lineage>
</organism>
<evidence type="ECO:0000313" key="1">
    <source>
        <dbReference type="EMBL" id="PQQ07396.1"/>
    </source>
</evidence>
<sequence length="70" mass="8052">MLFRDEDEKLEKCDIYQECRTQSKLNEVSLQLSQVITHVGFQTTPDESGSGQIPDASSMYQRRLSINNEL</sequence>
<keyword evidence="2" id="KW-1185">Reference proteome</keyword>
<proteinExistence type="predicted"/>